<dbReference type="EMBL" id="JAINVV010000011">
    <property type="protein sequence ID" value="MBY8825182.1"/>
    <property type="molecule type" value="Genomic_DNA"/>
</dbReference>
<dbReference type="RefSeq" id="WP_222992284.1">
    <property type="nucleotide sequence ID" value="NZ_JAINVV010000011.1"/>
</dbReference>
<organism evidence="1 2">
    <name type="scientific">Sphingomonas colocasiae</name>
    <dbReference type="NCBI Taxonomy" id="1848973"/>
    <lineage>
        <taxon>Bacteria</taxon>
        <taxon>Pseudomonadati</taxon>
        <taxon>Pseudomonadota</taxon>
        <taxon>Alphaproteobacteria</taxon>
        <taxon>Sphingomonadales</taxon>
        <taxon>Sphingomonadaceae</taxon>
        <taxon>Sphingomonas</taxon>
    </lineage>
</organism>
<comment type="caution">
    <text evidence="1">The sequence shown here is derived from an EMBL/GenBank/DDBJ whole genome shotgun (WGS) entry which is preliminary data.</text>
</comment>
<evidence type="ECO:0000313" key="1">
    <source>
        <dbReference type="EMBL" id="MBY8825182.1"/>
    </source>
</evidence>
<gene>
    <name evidence="1" type="ORF">K7G82_22965</name>
</gene>
<keyword evidence="2" id="KW-1185">Reference proteome</keyword>
<protein>
    <recommendedName>
        <fullName evidence="3">Sensor histidine kinase</fullName>
    </recommendedName>
</protein>
<dbReference type="Proteomes" id="UP000706039">
    <property type="component" value="Unassembled WGS sequence"/>
</dbReference>
<name>A0ABS7PXW5_9SPHN</name>
<evidence type="ECO:0008006" key="3">
    <source>
        <dbReference type="Google" id="ProtNLM"/>
    </source>
</evidence>
<reference evidence="1 2" key="1">
    <citation type="submission" date="2021-08" db="EMBL/GenBank/DDBJ databases">
        <authorList>
            <person name="Tuo L."/>
        </authorList>
    </citation>
    <scope>NUCLEOTIDE SEQUENCE [LARGE SCALE GENOMIC DNA]</scope>
    <source>
        <strain evidence="1 2">JCM 31229</strain>
    </source>
</reference>
<proteinExistence type="predicted"/>
<accession>A0ABS7PXW5</accession>
<evidence type="ECO:0000313" key="2">
    <source>
        <dbReference type="Proteomes" id="UP000706039"/>
    </source>
</evidence>
<sequence length="1144" mass="128781">MAGWRKFFAKAVGDTKRPRLAVQKLRGRLADASPEAVFDELASNQIFRAAIAPSLTPKTLAQVRGSSRLKPQGFVKDLIWTSYVAAAFPDQIVRFCEYERVFDDAYILGNNKKCLQTLDELERNLGLSLWLISRRISILQRSGSNESGDYIDTLVEGAGSTLESWLIYMMGHRADPNVTPPAYLQAATRSLNASNMPESVRTYAQYHVLNMPPRTVDHASAILAVSESGTLVDRYIALLDALQLTACLKGENAEHRIAAAQAVAVLAPHIRDDRLQMLADILTGASTRLLGRLETGAADAYTLGDYSAAVDACVKIVRTEPSRTAMFGLVARSTLRVSERPALPATIDQIIDWMATAHVFREDEGIAVTGLLREALIGAHRGLSMSIRALFAGRVIDPSDTNLDAQLEALNSPKLTPLQLRVVPVDDSHALLDEAVGIFPGSAALLLQREVLSFGRRELDPTLAMRLPHERASLYSARALVRMSRYEEAIACLQPFDDHPVAMIAIDAVRELFNAFASSGNIHDALRTVARAYRRNPLLHEIFPLEPLLDTVENQTEGPPFDQLPLSICYHVYNRYNQDKRISAQADAAEEFALSRGADLPSKIVHAEVGEDLDLFTTYLSEVCSPPVLDKFITIEDVNDAEQERLEICRILAERDATARQRYQEEIQEITRRRVVRDRFNQVERTKIYVDTEGVKRQAETNLRDNFHRYTTALSDESHSTERLERFRQVQRLVSEIHVDGVQIHFPDLPGSERDILFERLVHDAMRLLISSQEYGLEAYLSTRVRHGTMGNQLRSAFEMNSLITQRDGDIYQADTFWVQALELWHMPDQSQWLSERLSRFSEEVDSAIAELVRKRVQVRSEETPDGLFVFHQTNFDTFQIQTDIRSETNFDEFMDKVIDRFWKVLDTSLVTVRNYIEGDFLDTIQSITDNFQRDITAEFIRYNFSLLNDAIAKARTAVAVNIANVAGWFTLALDMERPDYEFGIAVEVARESIRVCHPSLDIKVERSDDVSFECRGRSLESLVYILFTALDNAVEHCGYADVAPDLLLETKLEGGWLECTLINTCAPIDCVETENTKLAARRERLENIVTVQDLATTEGGSGYAKIIRILRHDLLAKHSLEFGYRSDTKYAVTIGIDAKAIVK</sequence>